<keyword evidence="9" id="KW-0808">Transferase</keyword>
<keyword evidence="9" id="KW-0012">Acyltransferase</keyword>
<evidence type="ECO:0000313" key="9">
    <source>
        <dbReference type="EMBL" id="HIU38812.1"/>
    </source>
</evidence>
<feature type="transmembrane region" description="Helical" evidence="7">
    <location>
        <begin position="124"/>
        <end position="143"/>
    </location>
</feature>
<evidence type="ECO:0000256" key="3">
    <source>
        <dbReference type="ARBA" id="ARBA00022475"/>
    </source>
</evidence>
<feature type="transmembrane region" description="Helical" evidence="7">
    <location>
        <begin position="12"/>
        <end position="32"/>
    </location>
</feature>
<accession>A0A9D1IMJ2</accession>
<evidence type="ECO:0000256" key="7">
    <source>
        <dbReference type="SAM" id="Phobius"/>
    </source>
</evidence>
<name>A0A9D1IMJ2_9BACT</name>
<comment type="similarity">
    <text evidence="2">Belongs to the acyltransferase 3 family.</text>
</comment>
<dbReference type="AlphaFoldDB" id="A0A9D1IMJ2"/>
<keyword evidence="4 7" id="KW-0812">Transmembrane</keyword>
<dbReference type="InterPro" id="IPR002656">
    <property type="entry name" value="Acyl_transf_3_dom"/>
</dbReference>
<comment type="subcellular location">
    <subcellularLocation>
        <location evidence="1">Cell membrane</location>
        <topology evidence="1">Multi-pass membrane protein</topology>
    </subcellularLocation>
</comment>
<evidence type="ECO:0000256" key="1">
    <source>
        <dbReference type="ARBA" id="ARBA00004651"/>
    </source>
</evidence>
<proteinExistence type="inferred from homology"/>
<feature type="transmembrane region" description="Helical" evidence="7">
    <location>
        <begin position="52"/>
        <end position="71"/>
    </location>
</feature>
<gene>
    <name evidence="9" type="ORF">IAD18_04000</name>
</gene>
<evidence type="ECO:0000256" key="5">
    <source>
        <dbReference type="ARBA" id="ARBA00022989"/>
    </source>
</evidence>
<dbReference type="GO" id="GO:0005886">
    <property type="term" value="C:plasma membrane"/>
    <property type="evidence" value="ECO:0007669"/>
    <property type="project" value="UniProtKB-SubCell"/>
</dbReference>
<dbReference type="PANTHER" id="PTHR40074:SF2">
    <property type="entry name" value="O-ACETYLTRANSFERASE WECH"/>
    <property type="match status" value="1"/>
</dbReference>
<feature type="domain" description="Acyltransferase 3" evidence="8">
    <location>
        <begin position="9"/>
        <end position="335"/>
    </location>
</feature>
<evidence type="ECO:0000256" key="4">
    <source>
        <dbReference type="ARBA" id="ARBA00022692"/>
    </source>
</evidence>
<dbReference type="GO" id="GO:0009246">
    <property type="term" value="P:enterobacterial common antigen biosynthetic process"/>
    <property type="evidence" value="ECO:0007669"/>
    <property type="project" value="TreeGrafter"/>
</dbReference>
<sequence length="359" mass="40944">MQQGTKRIEYIDAMRGFAMLLVVYSHIIAFSYSGALKNDIAFGGNDFLSFNALFILFRMPLFFFISGFLLYKNDFKWTVRKSLTFLSKKAEIQLVPTFLFLFIYAFTMDLSFEASCFSPLKRGYWFTIALFEFFLIYVTFRLICNLFRKKDGADWALLIVGIAIYCITSMPQFLQTVQESSVCGFLGLDSRIGYFLFFAIGTLAKKHFDQVQKLMDNAYFSGAILLAFFGITIFALHQGHVAGPIRIPYLLATGCLGVAIVFMFFRKYQASFASNTPLGRILQYVGRHTLDIYLLHYLFLPKGLNVVGQFFADYPNNQILELFLSLLLAILVIGICLLASNIIRLSPFLAHWLFGAKRA</sequence>
<evidence type="ECO:0000256" key="2">
    <source>
        <dbReference type="ARBA" id="ARBA00007400"/>
    </source>
</evidence>
<comment type="caution">
    <text evidence="9">The sequence shown here is derived from an EMBL/GenBank/DDBJ whole genome shotgun (WGS) entry which is preliminary data.</text>
</comment>
<dbReference type="GO" id="GO:0016413">
    <property type="term" value="F:O-acetyltransferase activity"/>
    <property type="evidence" value="ECO:0007669"/>
    <property type="project" value="TreeGrafter"/>
</dbReference>
<reference evidence="9" key="1">
    <citation type="submission" date="2020-10" db="EMBL/GenBank/DDBJ databases">
        <authorList>
            <person name="Gilroy R."/>
        </authorList>
    </citation>
    <scope>NUCLEOTIDE SEQUENCE</scope>
    <source>
        <strain evidence="9">17073</strain>
    </source>
</reference>
<feature type="transmembrane region" description="Helical" evidence="7">
    <location>
        <begin position="155"/>
        <end position="173"/>
    </location>
</feature>
<organism evidence="9 10">
    <name type="scientific">Candidatus Limisoma intestinavium</name>
    <dbReference type="NCBI Taxonomy" id="2840856"/>
    <lineage>
        <taxon>Bacteria</taxon>
        <taxon>Pseudomonadati</taxon>
        <taxon>Bacteroidota</taxon>
        <taxon>Bacteroidia</taxon>
        <taxon>Bacteroidales</taxon>
        <taxon>Candidatus Limisoma</taxon>
    </lineage>
</organism>
<keyword evidence="3" id="KW-1003">Cell membrane</keyword>
<protein>
    <submittedName>
        <fullName evidence="9">Acyltransferase</fullName>
    </submittedName>
</protein>
<feature type="transmembrane region" description="Helical" evidence="7">
    <location>
        <begin position="185"/>
        <end position="204"/>
    </location>
</feature>
<keyword evidence="6 7" id="KW-0472">Membrane</keyword>
<evidence type="ECO:0000313" key="10">
    <source>
        <dbReference type="Proteomes" id="UP000824076"/>
    </source>
</evidence>
<feature type="transmembrane region" description="Helical" evidence="7">
    <location>
        <begin position="247"/>
        <end position="265"/>
    </location>
</feature>
<keyword evidence="5 7" id="KW-1133">Transmembrane helix</keyword>
<evidence type="ECO:0000256" key="6">
    <source>
        <dbReference type="ARBA" id="ARBA00023136"/>
    </source>
</evidence>
<dbReference type="Proteomes" id="UP000824076">
    <property type="component" value="Unassembled WGS sequence"/>
</dbReference>
<reference evidence="9" key="2">
    <citation type="journal article" date="2021" name="PeerJ">
        <title>Extensive microbial diversity within the chicken gut microbiome revealed by metagenomics and culture.</title>
        <authorList>
            <person name="Gilroy R."/>
            <person name="Ravi A."/>
            <person name="Getino M."/>
            <person name="Pursley I."/>
            <person name="Horton D.L."/>
            <person name="Alikhan N.F."/>
            <person name="Baker D."/>
            <person name="Gharbi K."/>
            <person name="Hall N."/>
            <person name="Watson M."/>
            <person name="Adriaenssens E.M."/>
            <person name="Foster-Nyarko E."/>
            <person name="Jarju S."/>
            <person name="Secka A."/>
            <person name="Antonio M."/>
            <person name="Oren A."/>
            <person name="Chaudhuri R.R."/>
            <person name="La Ragione R."/>
            <person name="Hildebrand F."/>
            <person name="Pallen M.J."/>
        </authorList>
    </citation>
    <scope>NUCLEOTIDE SEQUENCE</scope>
    <source>
        <strain evidence="9">17073</strain>
    </source>
</reference>
<feature type="transmembrane region" description="Helical" evidence="7">
    <location>
        <begin position="216"/>
        <end position="235"/>
    </location>
</feature>
<dbReference type="Pfam" id="PF01757">
    <property type="entry name" value="Acyl_transf_3"/>
    <property type="match status" value="1"/>
</dbReference>
<feature type="transmembrane region" description="Helical" evidence="7">
    <location>
        <begin position="92"/>
        <end position="112"/>
    </location>
</feature>
<feature type="transmembrane region" description="Helical" evidence="7">
    <location>
        <begin position="319"/>
        <end position="339"/>
    </location>
</feature>
<evidence type="ECO:0000259" key="8">
    <source>
        <dbReference type="Pfam" id="PF01757"/>
    </source>
</evidence>
<dbReference type="EMBL" id="DVMS01000116">
    <property type="protein sequence ID" value="HIU38812.1"/>
    <property type="molecule type" value="Genomic_DNA"/>
</dbReference>
<dbReference type="PANTHER" id="PTHR40074">
    <property type="entry name" value="O-ACETYLTRANSFERASE WECH"/>
    <property type="match status" value="1"/>
</dbReference>